<feature type="compositionally biased region" description="Basic and acidic residues" evidence="15">
    <location>
        <begin position="2143"/>
        <end position="2154"/>
    </location>
</feature>
<proteinExistence type="inferred from homology"/>
<dbReference type="SUPFAM" id="SSF50044">
    <property type="entry name" value="SH3-domain"/>
    <property type="match status" value="3"/>
</dbReference>
<dbReference type="Pfam" id="PF25566">
    <property type="entry name" value="RIMB1_N"/>
    <property type="match status" value="1"/>
</dbReference>
<dbReference type="SMART" id="SM00326">
    <property type="entry name" value="SH3"/>
    <property type="match status" value="3"/>
</dbReference>
<feature type="compositionally biased region" description="Basic and acidic residues" evidence="15">
    <location>
        <begin position="1751"/>
        <end position="1760"/>
    </location>
</feature>
<feature type="coiled-coil region" evidence="14">
    <location>
        <begin position="528"/>
        <end position="656"/>
    </location>
</feature>
<evidence type="ECO:0000256" key="14">
    <source>
        <dbReference type="SAM" id="Coils"/>
    </source>
</evidence>
<evidence type="ECO:0000256" key="9">
    <source>
        <dbReference type="ARBA" id="ARBA00023136"/>
    </source>
</evidence>
<dbReference type="GO" id="GO:0005886">
    <property type="term" value="C:plasma membrane"/>
    <property type="evidence" value="ECO:0007669"/>
    <property type="project" value="UniProtKB-SubCell"/>
</dbReference>
<comment type="caution">
    <text evidence="18">The sequence shown here is derived from an EMBL/GenBank/DDBJ whole genome shotgun (WGS) entry which is preliminary data.</text>
</comment>
<dbReference type="FunFam" id="2.60.40.10:FF:000072">
    <property type="entry name" value="RIMS-binding protein 2 isoform X1"/>
    <property type="match status" value="1"/>
</dbReference>
<feature type="region of interest" description="Disordered" evidence="15">
    <location>
        <begin position="1745"/>
        <end position="1813"/>
    </location>
</feature>
<evidence type="ECO:0000256" key="11">
    <source>
        <dbReference type="ARBA" id="ARBA00054159"/>
    </source>
</evidence>
<dbReference type="GO" id="GO:0030156">
    <property type="term" value="F:benzodiazepine receptor binding"/>
    <property type="evidence" value="ECO:0007669"/>
    <property type="project" value="TreeGrafter"/>
</dbReference>
<keyword evidence="8" id="KW-0770">Synapse</keyword>
<feature type="domain" description="Fibronectin type-III" evidence="17">
    <location>
        <begin position="1283"/>
        <end position="1374"/>
    </location>
</feature>
<dbReference type="CDD" id="cd12013">
    <property type="entry name" value="SH3_RIM-BP_3"/>
    <property type="match status" value="1"/>
</dbReference>
<keyword evidence="14" id="KW-0175">Coiled coil</keyword>
<organism evidence="18 19">
    <name type="scientific">Pleurodeles waltl</name>
    <name type="common">Iberian ribbed newt</name>
    <dbReference type="NCBI Taxonomy" id="8319"/>
    <lineage>
        <taxon>Eukaryota</taxon>
        <taxon>Metazoa</taxon>
        <taxon>Chordata</taxon>
        <taxon>Craniata</taxon>
        <taxon>Vertebrata</taxon>
        <taxon>Euteleostomi</taxon>
        <taxon>Amphibia</taxon>
        <taxon>Batrachia</taxon>
        <taxon>Caudata</taxon>
        <taxon>Salamandroidea</taxon>
        <taxon>Salamandridae</taxon>
        <taxon>Pleurodelinae</taxon>
        <taxon>Pleurodeles</taxon>
    </lineage>
</organism>
<keyword evidence="4 13" id="KW-0728">SH3 domain</keyword>
<dbReference type="Pfam" id="PF25523">
    <property type="entry name" value="Ig_RIMBP2"/>
    <property type="match status" value="1"/>
</dbReference>
<evidence type="ECO:0000256" key="3">
    <source>
        <dbReference type="ARBA" id="ARBA00010749"/>
    </source>
</evidence>
<protein>
    <recommendedName>
        <fullName evidence="12">RIMS-binding protein 2</fullName>
    </recommendedName>
</protein>
<gene>
    <name evidence="18" type="ORF">NDU88_001673</name>
</gene>
<dbReference type="PROSITE" id="PS50002">
    <property type="entry name" value="SH3"/>
    <property type="match status" value="3"/>
</dbReference>
<dbReference type="FunFam" id="2.30.30.40:FF:000023">
    <property type="entry name" value="RIMS-binding protein 2 isoform F"/>
    <property type="match status" value="1"/>
</dbReference>
<dbReference type="PANTHER" id="PTHR14234:SF20">
    <property type="entry name" value="PERIPHERAL-TYPE BENZODIAZEPINE RECEPTOR-ASSOCIATED PROTEIN 1"/>
    <property type="match status" value="1"/>
</dbReference>
<comment type="subcellular location">
    <subcellularLocation>
        <location evidence="1">Cell membrane</location>
    </subcellularLocation>
    <subcellularLocation>
        <location evidence="2">Cytoplasm</location>
    </subcellularLocation>
    <subcellularLocation>
        <location evidence="10">Synapse</location>
    </subcellularLocation>
</comment>
<evidence type="ECO:0000259" key="17">
    <source>
        <dbReference type="PROSITE" id="PS50853"/>
    </source>
</evidence>
<sequence>MSVLRRCIQGQDYDSGAYTVGSPITLTPVAVFSSPFNSVMAVSNRMVPASEMDLSLSLMAEMPDSAILPANVPSYLISTVAGPCPRVSPSQAESEEVTLKQPSLREVFMPEANSTVAPIGEITSCAILKSDAPSAATLKTKLLADVAPMAEQLGGLPPAIQSPAGIVPLAEELNSHVPVPEKPATNVTTDSVEQVYLEKLSPGFASVVEESTCLDHILEEPANLICITKETSDLIETIKEPVGMFTETEEPPDIVQSVSDPAGFIHIANVPSTMVHLSDRSPECIHVAEKHASLFPEEKYFADLFTEAAKLAELVHVGEEPDGLVQVDVVPAKMIHLGGESDGLVPVSVREEPDGFVRMRGEPNCLVYEVEEPTAQVCGIKETSQLVTVAEPRAVLTPVAKQPVLVPKKELFAAMGVATDSCISGMQYNWPCTAAVFSWNATNIDHTPSWVRETDVNRFSVLTHNQESSWWTPDRSQAVPVQGRNSIKPEIRRRTNRILPYLVCEKLRDSSLKACKKNADSSPLIKQNAELVFALQELEHRCISLQEENNLLRKNTFPETDEKVKRLKKKNAELAVIAKRLEERAHKLQEANLKVMKAPVHLKGSSIEVCKKAFARQRAKDLAEQANALLAKDKQIEALQQECQELKAKLAMGTECSNWLNLCDLDRLLRESQKEVLRLQRQIAIKYLKESLHLSKVGARGSSPFTVISMGATGGIHIDTSVLSGPVEEGEDVASEKPSSGKDEQELELSKKRKEFENLEQEVKKKQKRCEQLETILKEVKSENVKLLEENSRLGGRAARTHKVESENADLKSLLVSVTEQRDSAVQERQQLQSKLENLEQVLKHMREVAERRQQLEKEHEDALIALQGRQEEVKRLHQAHVEAKREHEGAVHLLEARVKDLEEKCLSQTKQFSLLSQELERFRLNNGKIDLLPSKVVTSELPTPPCCSSPKENHNEKDLPTASFDDNIKDGVAEMQGVHQPCNAICNINKFTVELPSLVNEKEKKKSETFPSSPKSGSHNSSKSCNSTEVDTASEMEEIEVDSVSVIPEPQSRPPAKLQVFLARYSYNPFDGPNENPEAELPLTAGEYIYIYGETDDDGFYEGELMDGRRGLVPSNFVERVSDDDLMTAQPPEVSELSHSSFQDTSFISSCSVERSNLPEEEEGSLSPLLSGLPRSSNEQTDISAVPYPRKLTLIKQLARSIVVGWEPPLVPAGCGSIQSYNIYLDTELRQNVQCGSPTKALLEKLDLKTKVYRVSVQSVTENGNSDRWRCTLLVGSGYSIAPAHLRVRSLTATSAEITWQPSNSNYAHAVYLNEEECGLTKAGTYWYVLRNLRPSTQYNVKVESRPHRTPWVLPPERQENKSTVMQLTTPSAGPPDAPLDVQVELGPTPGILIISWLPVTIDAAGTSNGVRVTGYAVYADGQKVLEVTSPTAGSVLLGMSHLQLLQVSREVSVRTMSPQGESVDSVPAQIPSALLKVPDSLFLLNNSLVYEPPFSEYLDSRKRLTSSPYSTQSETTSKSNAKLSNQTVANEFEIKEHTLHTESPVGGGGQFDSLPNEEPVNDLDLGHCAFSGHPCRVISQSISLLEAKAHMAHIQGTPCTIVHAADCGHPVEHALHPKFCEVSAIPRMSTLPAIDSNLQHENQELPLFGSSVWNCQITLSDFELKKEARNARISEKQMKDGVTHLNQAEKVSESCLSSETALSECDRDHVNKAGFRGGSVQEFLELSSDEKVDAEDSFTWQTTDEAEEKEMSNPEDVHFASPANRSSDLSDILEEEEDNQHTEMPTKNKFSQKDHDNIGESSGKLDSCETDSDEDILERILELPLQKYCNKKLFSIPEVTEEEEDDDESLAPQETNVHPSCSKESLNYYIAEDMALLKNLQEVPKTNICEPDQNSLPGASGEGQLDTFYPDEQIVPQQDWCLRKNACVSDQQESSVTCTSAEIAGCHKNKDCYTNEQPKGRCESFRKSHTFVKEQCSRLLSSCNQPGGSRRKMHVLNERVTSGACDFPKADIDIWKGRQGTSHNSCRKHASSFTKPTSKSTSSFFTKGMEIDIEYDTEDEDGVLNISKSVIQQSPDCRLKGHHLSCSSWSSQFDSTLSRQKRKELTQQAVVESDGNGYLSCENGVTSVWSGPAQSQMNSFDPRRDSEDRGWRKEHNKMICKERHKRHEKENPDVSLHSRICGSQSRNSIFQLSACAPLKQGSIRKMKLNQQANHSDEARDDLKDLTSEDLKRVTLEVMKESDLELSNTAILEGVRSSKKSLQHDSLRLFVALFDYDPVTMSPNLDAAFEELPFKEGQIIKVFGDKDADGFYKGECNGKKGYIPCNMVSELEVENEEVEHQLLHHEFLTAKTSLEELEVFSTFPPTPHRLAIPPPKPRRLKKELNLQVCRTELNVARTMVAIFDYNPRESSPNVDVEAELTFNAGDIITIYGSMDDDGFYYGELNGHRGLVPSNFLEVSALTGKATNGILPQDVDSQGLHSERQVRQFRLS</sequence>
<dbReference type="InterPro" id="IPR040325">
    <property type="entry name" value="RIMBP1/2/3"/>
</dbReference>
<dbReference type="SUPFAM" id="SSF49265">
    <property type="entry name" value="Fibronectin type III"/>
    <property type="match status" value="2"/>
</dbReference>
<keyword evidence="9" id="KW-0472">Membrane</keyword>
<accession>A0AAV7U896</accession>
<feature type="compositionally biased region" description="Low complexity" evidence="15">
    <location>
        <begin position="1012"/>
        <end position="1028"/>
    </location>
</feature>
<dbReference type="Gene3D" id="2.30.30.40">
    <property type="entry name" value="SH3 Domains"/>
    <property type="match status" value="3"/>
</dbReference>
<comment type="similarity">
    <text evidence="3">Belongs to the RIMBP family.</text>
</comment>
<dbReference type="InterPro" id="IPR013783">
    <property type="entry name" value="Ig-like_fold"/>
</dbReference>
<evidence type="ECO:0000313" key="18">
    <source>
        <dbReference type="EMBL" id="KAJ1184876.1"/>
    </source>
</evidence>
<feature type="region of interest" description="Disordered" evidence="15">
    <location>
        <begin position="1003"/>
        <end position="1036"/>
    </location>
</feature>
<feature type="compositionally biased region" description="Low complexity" evidence="15">
    <location>
        <begin position="1166"/>
        <end position="1178"/>
    </location>
</feature>
<keyword evidence="19" id="KW-1185">Reference proteome</keyword>
<reference evidence="18" key="1">
    <citation type="journal article" date="2022" name="bioRxiv">
        <title>Sequencing and chromosome-scale assembly of the giantPleurodeles waltlgenome.</title>
        <authorList>
            <person name="Brown T."/>
            <person name="Elewa A."/>
            <person name="Iarovenko S."/>
            <person name="Subramanian E."/>
            <person name="Araus A.J."/>
            <person name="Petzold A."/>
            <person name="Susuki M."/>
            <person name="Suzuki K.-i.T."/>
            <person name="Hayashi T."/>
            <person name="Toyoda A."/>
            <person name="Oliveira C."/>
            <person name="Osipova E."/>
            <person name="Leigh N.D."/>
            <person name="Simon A."/>
            <person name="Yun M.H."/>
        </authorList>
    </citation>
    <scope>NUCLEOTIDE SEQUENCE</scope>
    <source>
        <strain evidence="18">20211129_DDA</strain>
        <tissue evidence="18">Liver</tissue>
    </source>
</reference>
<dbReference type="FunFam" id="2.30.30.40:FF:000006">
    <property type="entry name" value="RIMS-binding protein 2 isoform X1"/>
    <property type="match status" value="1"/>
</dbReference>
<dbReference type="InterPro" id="IPR036028">
    <property type="entry name" value="SH3-like_dom_sf"/>
</dbReference>
<dbReference type="InterPro" id="IPR035755">
    <property type="entry name" value="RIM-BP_SH3_3"/>
</dbReference>
<feature type="region of interest" description="Disordered" evidence="15">
    <location>
        <begin position="1159"/>
        <end position="1183"/>
    </location>
</feature>
<feature type="compositionally biased region" description="Basic and acidic residues" evidence="15">
    <location>
        <begin position="739"/>
        <end position="748"/>
    </location>
</feature>
<name>A0AAV7U896_PLEWA</name>
<feature type="coiled-coil region" evidence="14">
    <location>
        <begin position="815"/>
        <end position="912"/>
    </location>
</feature>
<dbReference type="PANTHER" id="PTHR14234">
    <property type="entry name" value="RIM BINDING PROTEIN-RELATED"/>
    <property type="match status" value="1"/>
</dbReference>
<dbReference type="InterPro" id="IPR035753">
    <property type="entry name" value="RIM-BP_SH3_2"/>
</dbReference>
<dbReference type="FunFam" id="2.30.30.40:FF:000016">
    <property type="entry name" value="RIMS-binding protein 2 isoform X2"/>
    <property type="match status" value="1"/>
</dbReference>
<feature type="compositionally biased region" description="Acidic residues" evidence="15">
    <location>
        <begin position="1842"/>
        <end position="1851"/>
    </location>
</feature>
<dbReference type="CDD" id="cd12012">
    <property type="entry name" value="SH3_RIM-BP_2"/>
    <property type="match status" value="1"/>
</dbReference>
<evidence type="ECO:0000256" key="10">
    <source>
        <dbReference type="ARBA" id="ARBA00034103"/>
    </source>
</evidence>
<evidence type="ECO:0000256" key="4">
    <source>
        <dbReference type="ARBA" id="ARBA00022443"/>
    </source>
</evidence>
<dbReference type="CDD" id="cd00063">
    <property type="entry name" value="FN3"/>
    <property type="match status" value="2"/>
</dbReference>
<feature type="domain" description="SH3" evidence="16">
    <location>
        <begin position="2395"/>
        <end position="2462"/>
    </location>
</feature>
<evidence type="ECO:0000313" key="19">
    <source>
        <dbReference type="Proteomes" id="UP001066276"/>
    </source>
</evidence>
<feature type="region of interest" description="Disordered" evidence="15">
    <location>
        <begin position="2134"/>
        <end position="2154"/>
    </location>
</feature>
<evidence type="ECO:0000256" key="13">
    <source>
        <dbReference type="PROSITE-ProRule" id="PRU00192"/>
    </source>
</evidence>
<dbReference type="Gene3D" id="2.60.40.10">
    <property type="entry name" value="Immunoglobulins"/>
    <property type="match status" value="3"/>
</dbReference>
<keyword evidence="6" id="KW-0963">Cytoplasm</keyword>
<dbReference type="InterPro" id="IPR057884">
    <property type="entry name" value="FN3_RIM-BP1/2/3"/>
</dbReference>
<dbReference type="Pfam" id="PF07653">
    <property type="entry name" value="SH3_2"/>
    <property type="match status" value="3"/>
</dbReference>
<dbReference type="GO" id="GO:0045202">
    <property type="term" value="C:synapse"/>
    <property type="evidence" value="ECO:0007669"/>
    <property type="project" value="UniProtKB-SubCell"/>
</dbReference>
<dbReference type="EMBL" id="JANPWB010000005">
    <property type="protein sequence ID" value="KAJ1184876.1"/>
    <property type="molecule type" value="Genomic_DNA"/>
</dbReference>
<dbReference type="Proteomes" id="UP001066276">
    <property type="component" value="Chromosome 3_1"/>
</dbReference>
<comment type="function">
    <text evidence="11">Plays a role in the synaptic transmission as bifunctional linker that interacts simultaneously with RIMS1, RIMS2, CACNA1D and CACNA1B.</text>
</comment>
<dbReference type="FunFam" id="2.60.40.10:FF:000643">
    <property type="entry name" value="RIMS-binding protein 2 isoform X1"/>
    <property type="match status" value="1"/>
</dbReference>
<keyword evidence="5" id="KW-1003">Cell membrane</keyword>
<evidence type="ECO:0000256" key="6">
    <source>
        <dbReference type="ARBA" id="ARBA00022490"/>
    </source>
</evidence>
<evidence type="ECO:0000256" key="15">
    <source>
        <dbReference type="SAM" id="MobiDB-lite"/>
    </source>
</evidence>
<keyword evidence="7" id="KW-0677">Repeat</keyword>
<evidence type="ECO:0000259" key="16">
    <source>
        <dbReference type="PROSITE" id="PS50002"/>
    </source>
</evidence>
<evidence type="ECO:0000256" key="8">
    <source>
        <dbReference type="ARBA" id="ARBA00023018"/>
    </source>
</evidence>
<evidence type="ECO:0000256" key="7">
    <source>
        <dbReference type="ARBA" id="ARBA00022737"/>
    </source>
</evidence>
<dbReference type="InterPro" id="IPR003961">
    <property type="entry name" value="FN3_dom"/>
</dbReference>
<dbReference type="PROSITE" id="PS50853">
    <property type="entry name" value="FN3"/>
    <property type="match status" value="1"/>
</dbReference>
<dbReference type="SMART" id="SM00060">
    <property type="entry name" value="FN3"/>
    <property type="match status" value="3"/>
</dbReference>
<dbReference type="CDD" id="cd12014">
    <property type="entry name" value="SH3_RIM-BP_1"/>
    <property type="match status" value="1"/>
</dbReference>
<dbReference type="InterPro" id="IPR057950">
    <property type="entry name" value="RIMB1/RIM3A-C-like_N"/>
</dbReference>
<evidence type="ECO:0000256" key="2">
    <source>
        <dbReference type="ARBA" id="ARBA00004496"/>
    </source>
</evidence>
<evidence type="ECO:0000256" key="5">
    <source>
        <dbReference type="ARBA" id="ARBA00022475"/>
    </source>
</evidence>
<feature type="domain" description="SH3" evidence="16">
    <location>
        <begin position="1057"/>
        <end position="1124"/>
    </location>
</feature>
<evidence type="ECO:0000256" key="1">
    <source>
        <dbReference type="ARBA" id="ARBA00004236"/>
    </source>
</evidence>
<feature type="region of interest" description="Disordered" evidence="15">
    <location>
        <begin position="1842"/>
        <end position="1861"/>
    </location>
</feature>
<dbReference type="InterPro" id="IPR001452">
    <property type="entry name" value="SH3_domain"/>
</dbReference>
<evidence type="ECO:0000256" key="12">
    <source>
        <dbReference type="ARBA" id="ARBA00068024"/>
    </source>
</evidence>
<feature type="domain" description="SH3" evidence="16">
    <location>
        <begin position="2266"/>
        <end position="2334"/>
    </location>
</feature>
<feature type="compositionally biased region" description="Basic and acidic residues" evidence="15">
    <location>
        <begin position="1781"/>
        <end position="1800"/>
    </location>
</feature>
<feature type="region of interest" description="Disordered" evidence="15">
    <location>
        <begin position="727"/>
        <end position="748"/>
    </location>
</feature>
<dbReference type="InterPro" id="IPR036116">
    <property type="entry name" value="FN3_sf"/>
</dbReference>